<accession>A0ABW9QPS5</accession>
<dbReference type="NCBIfam" id="NF000955">
    <property type="entry name" value="PRK00099.1-1"/>
    <property type="match status" value="1"/>
</dbReference>
<gene>
    <name evidence="6" type="primary">rplJ</name>
    <name evidence="6" type="ORF">GHK86_02015</name>
</gene>
<dbReference type="Gene3D" id="3.30.70.1730">
    <property type="match status" value="1"/>
</dbReference>
<dbReference type="InterPro" id="IPR022973">
    <property type="entry name" value="Ribosomal_uL10_bac"/>
</dbReference>
<dbReference type="EMBL" id="WJHE01000086">
    <property type="protein sequence ID" value="MST31505.1"/>
    <property type="molecule type" value="Genomic_DNA"/>
</dbReference>
<evidence type="ECO:0000256" key="2">
    <source>
        <dbReference type="ARBA" id="ARBA00022980"/>
    </source>
</evidence>
<evidence type="ECO:0000256" key="3">
    <source>
        <dbReference type="ARBA" id="ARBA00023274"/>
    </source>
</evidence>
<dbReference type="GO" id="GO:0005840">
    <property type="term" value="C:ribosome"/>
    <property type="evidence" value="ECO:0007669"/>
    <property type="project" value="UniProtKB-KW"/>
</dbReference>
<keyword evidence="7" id="KW-1185">Reference proteome</keyword>
<comment type="caution">
    <text evidence="6">The sequence shown here is derived from an EMBL/GenBank/DDBJ whole genome shotgun (WGS) entry which is preliminary data.</text>
</comment>
<evidence type="ECO:0000256" key="5">
    <source>
        <dbReference type="ARBA" id="ARBA00035502"/>
    </source>
</evidence>
<evidence type="ECO:0000256" key="1">
    <source>
        <dbReference type="ARBA" id="ARBA00008889"/>
    </source>
</evidence>
<proteinExistence type="inferred from homology"/>
<evidence type="ECO:0000313" key="7">
    <source>
        <dbReference type="Proteomes" id="UP000437736"/>
    </source>
</evidence>
<keyword evidence="3" id="KW-0687">Ribonucleoprotein</keyword>
<dbReference type="InterPro" id="IPR043141">
    <property type="entry name" value="Ribosomal_uL10-like_sf"/>
</dbReference>
<evidence type="ECO:0000313" key="6">
    <source>
        <dbReference type="EMBL" id="MST31505.1"/>
    </source>
</evidence>
<dbReference type="SUPFAM" id="SSF160369">
    <property type="entry name" value="Ribosomal protein L10-like"/>
    <property type="match status" value="1"/>
</dbReference>
<dbReference type="InterPro" id="IPR047865">
    <property type="entry name" value="Ribosomal_uL10_bac_type"/>
</dbReference>
<organism evidence="6 7">
    <name type="scientific">Acidiferrimicrobium australe</name>
    <dbReference type="NCBI Taxonomy" id="2664430"/>
    <lineage>
        <taxon>Bacteria</taxon>
        <taxon>Bacillati</taxon>
        <taxon>Actinomycetota</taxon>
        <taxon>Acidimicrobiia</taxon>
        <taxon>Acidimicrobiales</taxon>
        <taxon>Acidimicrobiaceae</taxon>
        <taxon>Acidiferrimicrobium</taxon>
    </lineage>
</organism>
<keyword evidence="2 6" id="KW-0689">Ribosomal protein</keyword>
<dbReference type="CDD" id="cd05797">
    <property type="entry name" value="Ribosomal_L10"/>
    <property type="match status" value="1"/>
</dbReference>
<evidence type="ECO:0000256" key="4">
    <source>
        <dbReference type="ARBA" id="ARBA00035202"/>
    </source>
</evidence>
<dbReference type="InterPro" id="IPR001790">
    <property type="entry name" value="Ribosomal_uL10"/>
</dbReference>
<feature type="non-terminal residue" evidence="6">
    <location>
        <position position="186"/>
    </location>
</feature>
<reference evidence="6 7" key="1">
    <citation type="submission" date="2019-11" db="EMBL/GenBank/DDBJ databases">
        <title>Acidiferrimicrobium australis gen. nov., sp. nov., an acidophilic and obligately heterotrophic, member of the Actinobacteria that catalyses dissimilatory oxido- reduction of iron isolated from metal-rich acidic water in Chile.</title>
        <authorList>
            <person name="Gonzalez D."/>
            <person name="Huber K."/>
            <person name="Hedrich S."/>
            <person name="Rojas-Villalobos C."/>
            <person name="Quatrini R."/>
            <person name="Dinamarca M.A."/>
            <person name="Schwarz A."/>
            <person name="Canales C."/>
            <person name="Nancucheo I."/>
        </authorList>
    </citation>
    <scope>NUCLEOTIDE SEQUENCE [LARGE SCALE GENOMIC DNA]</scope>
    <source>
        <strain evidence="6 7">USS-CCA1</strain>
    </source>
</reference>
<dbReference type="Pfam" id="PF00466">
    <property type="entry name" value="Ribosomal_L10"/>
    <property type="match status" value="1"/>
</dbReference>
<comment type="similarity">
    <text evidence="1">Belongs to the universal ribosomal protein uL10 family.</text>
</comment>
<name>A0ABW9QPS5_9ACTN</name>
<sequence>MDNPRPEKVAVVDEVRARLDEADAAILTEYRGLKVKDLANLRRELRKDGGEYKVYKNTLVRFATRSRGLGELDEMLEGPTAITFVKGDPAAVAKTLRDYSRTNQLLVIKGGVLGDKVLDAAGTAALAELPSREVLLARFAGALAAPMQQLAGLLQALPRNLAYGLAALRDKRESEGGAPAAEAAAA</sequence>
<dbReference type="HAMAP" id="MF_00362">
    <property type="entry name" value="Ribosomal_uL10"/>
    <property type="match status" value="1"/>
</dbReference>
<dbReference type="Proteomes" id="UP000437736">
    <property type="component" value="Unassembled WGS sequence"/>
</dbReference>
<dbReference type="PANTHER" id="PTHR11560">
    <property type="entry name" value="39S RIBOSOMAL PROTEIN L10, MITOCHONDRIAL"/>
    <property type="match status" value="1"/>
</dbReference>
<protein>
    <recommendedName>
        <fullName evidence="4">Large ribosomal subunit protein uL10</fullName>
    </recommendedName>
    <alternativeName>
        <fullName evidence="5">50S ribosomal protein L10</fullName>
    </alternativeName>
</protein>
<dbReference type="Gene3D" id="6.10.250.290">
    <property type="match status" value="1"/>
</dbReference>